<name>A0AAW2EC51_9HYME</name>
<keyword evidence="2" id="KW-1185">Reference proteome</keyword>
<reference evidence="1 2" key="1">
    <citation type="submission" date="2023-03" db="EMBL/GenBank/DDBJ databases">
        <title>High recombination rates correlate with genetic variation in Cardiocondyla obscurior ants.</title>
        <authorList>
            <person name="Errbii M."/>
        </authorList>
    </citation>
    <scope>NUCLEOTIDE SEQUENCE [LARGE SCALE GENOMIC DNA]</scope>
    <source>
        <strain evidence="1">Alpha-2009</strain>
        <tissue evidence="1">Whole body</tissue>
    </source>
</reference>
<dbReference type="AlphaFoldDB" id="A0AAW2EC51"/>
<gene>
    <name evidence="1" type="ORF">PUN28_019404</name>
</gene>
<comment type="caution">
    <text evidence="1">The sequence shown here is derived from an EMBL/GenBank/DDBJ whole genome shotgun (WGS) entry which is preliminary data.</text>
</comment>
<evidence type="ECO:0000313" key="2">
    <source>
        <dbReference type="Proteomes" id="UP001430953"/>
    </source>
</evidence>
<dbReference type="EMBL" id="JADYXP020000025">
    <property type="protein sequence ID" value="KAL0100983.1"/>
    <property type="molecule type" value="Genomic_DNA"/>
</dbReference>
<accession>A0AAW2EC51</accession>
<evidence type="ECO:0000313" key="1">
    <source>
        <dbReference type="EMBL" id="KAL0100983.1"/>
    </source>
</evidence>
<sequence length="52" mass="5885">MCACVCMKTRAIRNEVSMPTFCGPVLKCCFNVNATLFPWDVISSERDLRLVD</sequence>
<proteinExistence type="predicted"/>
<organism evidence="1 2">
    <name type="scientific">Cardiocondyla obscurior</name>
    <dbReference type="NCBI Taxonomy" id="286306"/>
    <lineage>
        <taxon>Eukaryota</taxon>
        <taxon>Metazoa</taxon>
        <taxon>Ecdysozoa</taxon>
        <taxon>Arthropoda</taxon>
        <taxon>Hexapoda</taxon>
        <taxon>Insecta</taxon>
        <taxon>Pterygota</taxon>
        <taxon>Neoptera</taxon>
        <taxon>Endopterygota</taxon>
        <taxon>Hymenoptera</taxon>
        <taxon>Apocrita</taxon>
        <taxon>Aculeata</taxon>
        <taxon>Formicoidea</taxon>
        <taxon>Formicidae</taxon>
        <taxon>Myrmicinae</taxon>
        <taxon>Cardiocondyla</taxon>
    </lineage>
</organism>
<dbReference type="Proteomes" id="UP001430953">
    <property type="component" value="Unassembled WGS sequence"/>
</dbReference>
<protein>
    <submittedName>
        <fullName evidence="1">Uncharacterized protein</fullName>
    </submittedName>
</protein>